<feature type="compositionally biased region" description="Low complexity" evidence="1">
    <location>
        <begin position="83"/>
        <end position="94"/>
    </location>
</feature>
<dbReference type="HOGENOM" id="CLU_492801_0_0_1"/>
<dbReference type="AlphaFoldDB" id="K1QJ19"/>
<feature type="region of interest" description="Disordered" evidence="1">
    <location>
        <begin position="216"/>
        <end position="235"/>
    </location>
</feature>
<accession>K1QJ19</accession>
<evidence type="ECO:0000313" key="2">
    <source>
        <dbReference type="EMBL" id="EKC28880.1"/>
    </source>
</evidence>
<gene>
    <name evidence="2" type="ORF">CGI_10009226</name>
</gene>
<sequence>MRILNVRLDFNGRIFHNPFMARVIRRDPQPPPPATRPRASSSPCPVSICNGCLKKDGCDPDYVCYGGGCQQSAVSPTDVRSVNNNNPTSNLPNQPNFPNPPNLPFLPPGQISPFVPGSQPVPFYPLTPNEQTNSLPSNDPNSRWLVRDSSGTRFPPFMRPAPEIIRPGGATNIPNNPRVPGSSGQIDPNPFPNAADLFPPITENSNSLPPFSLPRGPSNIGGGSSPLSGVSNSGTGMSLPPLTAIGGINPPAMPPAQGPVQGRPGNGGELLIPDIAEICQGGNCNGAPLGPGSNAGLNNQRPTAPQTQTQMMTCFENEFCFDPMTSTCIGGVCDGAACIPVVCEDNPVLACGKGQRLVHGPQAKIITCQSDDECLVSVNIDIIAGHFLHCLNSSLCIVDFDRIKRYIPKNITGIRIQGDALDDNTIGKGSSFFDIYNKRTTRKVYENSENSDFLLGYNLQSKTTGTDDFRICSVKASTGIFSEVAVVQSFVGKEDVKIKSKEVGCVCLSHNTFYTYKKIGNSTTGTLTLEIPPRNVLQKNKAFQILLWIKGKS</sequence>
<protein>
    <submittedName>
        <fullName evidence="2">Uncharacterized protein</fullName>
    </submittedName>
</protein>
<dbReference type="EMBL" id="JH817692">
    <property type="protein sequence ID" value="EKC28880.1"/>
    <property type="molecule type" value="Genomic_DNA"/>
</dbReference>
<feature type="region of interest" description="Disordered" evidence="1">
    <location>
        <begin position="23"/>
        <end position="42"/>
    </location>
</feature>
<reference evidence="2" key="1">
    <citation type="journal article" date="2012" name="Nature">
        <title>The oyster genome reveals stress adaptation and complexity of shell formation.</title>
        <authorList>
            <person name="Zhang G."/>
            <person name="Fang X."/>
            <person name="Guo X."/>
            <person name="Li L."/>
            <person name="Luo R."/>
            <person name="Xu F."/>
            <person name="Yang P."/>
            <person name="Zhang L."/>
            <person name="Wang X."/>
            <person name="Qi H."/>
            <person name="Xiong Z."/>
            <person name="Que H."/>
            <person name="Xie Y."/>
            <person name="Holland P.W."/>
            <person name="Paps J."/>
            <person name="Zhu Y."/>
            <person name="Wu F."/>
            <person name="Chen Y."/>
            <person name="Wang J."/>
            <person name="Peng C."/>
            <person name="Meng J."/>
            <person name="Yang L."/>
            <person name="Liu J."/>
            <person name="Wen B."/>
            <person name="Zhang N."/>
            <person name="Huang Z."/>
            <person name="Zhu Q."/>
            <person name="Feng Y."/>
            <person name="Mount A."/>
            <person name="Hedgecock D."/>
            <person name="Xu Z."/>
            <person name="Liu Y."/>
            <person name="Domazet-Loso T."/>
            <person name="Du Y."/>
            <person name="Sun X."/>
            <person name="Zhang S."/>
            <person name="Liu B."/>
            <person name="Cheng P."/>
            <person name="Jiang X."/>
            <person name="Li J."/>
            <person name="Fan D."/>
            <person name="Wang W."/>
            <person name="Fu W."/>
            <person name="Wang T."/>
            <person name="Wang B."/>
            <person name="Zhang J."/>
            <person name="Peng Z."/>
            <person name="Li Y."/>
            <person name="Li N."/>
            <person name="Wang J."/>
            <person name="Chen M."/>
            <person name="He Y."/>
            <person name="Tan F."/>
            <person name="Song X."/>
            <person name="Zheng Q."/>
            <person name="Huang R."/>
            <person name="Yang H."/>
            <person name="Du X."/>
            <person name="Chen L."/>
            <person name="Yang M."/>
            <person name="Gaffney P.M."/>
            <person name="Wang S."/>
            <person name="Luo L."/>
            <person name="She Z."/>
            <person name="Ming Y."/>
            <person name="Huang W."/>
            <person name="Zhang S."/>
            <person name="Huang B."/>
            <person name="Zhang Y."/>
            <person name="Qu T."/>
            <person name="Ni P."/>
            <person name="Miao G."/>
            <person name="Wang J."/>
            <person name="Wang Q."/>
            <person name="Steinberg C.E."/>
            <person name="Wang H."/>
            <person name="Li N."/>
            <person name="Qian L."/>
            <person name="Zhang G."/>
            <person name="Li Y."/>
            <person name="Yang H."/>
            <person name="Liu X."/>
            <person name="Wang J."/>
            <person name="Yin Y."/>
            <person name="Wang J."/>
        </authorList>
    </citation>
    <scope>NUCLEOTIDE SEQUENCE [LARGE SCALE GENOMIC DNA]</scope>
    <source>
        <strain evidence="2">05x7-T-G4-1.051#20</strain>
    </source>
</reference>
<feature type="region of interest" description="Disordered" evidence="1">
    <location>
        <begin position="74"/>
        <end position="102"/>
    </location>
</feature>
<feature type="compositionally biased region" description="Polar residues" evidence="1">
    <location>
        <begin position="225"/>
        <end position="235"/>
    </location>
</feature>
<organism evidence="2">
    <name type="scientific">Magallana gigas</name>
    <name type="common">Pacific oyster</name>
    <name type="synonym">Crassostrea gigas</name>
    <dbReference type="NCBI Taxonomy" id="29159"/>
    <lineage>
        <taxon>Eukaryota</taxon>
        <taxon>Metazoa</taxon>
        <taxon>Spiralia</taxon>
        <taxon>Lophotrochozoa</taxon>
        <taxon>Mollusca</taxon>
        <taxon>Bivalvia</taxon>
        <taxon>Autobranchia</taxon>
        <taxon>Pteriomorphia</taxon>
        <taxon>Ostreida</taxon>
        <taxon>Ostreoidea</taxon>
        <taxon>Ostreidae</taxon>
        <taxon>Magallana</taxon>
    </lineage>
</organism>
<feature type="region of interest" description="Disordered" evidence="1">
    <location>
        <begin position="150"/>
        <end position="174"/>
    </location>
</feature>
<dbReference type="InParanoid" id="K1QJ19"/>
<evidence type="ECO:0000256" key="1">
    <source>
        <dbReference type="SAM" id="MobiDB-lite"/>
    </source>
</evidence>
<proteinExistence type="predicted"/>
<name>K1QJ19_MAGGI</name>